<comment type="caution">
    <text evidence="5">The sequence shown here is derived from an EMBL/GenBank/DDBJ whole genome shotgun (WGS) entry which is preliminary data.</text>
</comment>
<reference evidence="5" key="2">
    <citation type="submission" date="2023-01" db="EMBL/GenBank/DDBJ databases">
        <authorList>
            <person name="Sun Q."/>
            <person name="Evtushenko L."/>
        </authorList>
    </citation>
    <scope>NUCLEOTIDE SEQUENCE</scope>
    <source>
        <strain evidence="5">VKM Ac-1447</strain>
    </source>
</reference>
<dbReference type="InterPro" id="IPR006035">
    <property type="entry name" value="Ureohydrolase"/>
</dbReference>
<evidence type="ECO:0000256" key="1">
    <source>
        <dbReference type="ARBA" id="ARBA00022723"/>
    </source>
</evidence>
<dbReference type="Gene3D" id="3.40.800.10">
    <property type="entry name" value="Ureohydrolase domain"/>
    <property type="match status" value="1"/>
</dbReference>
<dbReference type="PANTHER" id="PTHR43782">
    <property type="entry name" value="ARGINASE"/>
    <property type="match status" value="1"/>
</dbReference>
<keyword evidence="1" id="KW-0479">Metal-binding</keyword>
<dbReference type="RefSeq" id="WP_210005711.1">
    <property type="nucleotide sequence ID" value="NZ_BSEO01000001.1"/>
</dbReference>
<keyword evidence="3" id="KW-0464">Manganese</keyword>
<dbReference type="PANTHER" id="PTHR43782:SF3">
    <property type="entry name" value="ARGINASE"/>
    <property type="match status" value="1"/>
</dbReference>
<dbReference type="GO" id="GO:0030145">
    <property type="term" value="F:manganese ion binding"/>
    <property type="evidence" value="ECO:0007669"/>
    <property type="project" value="TreeGrafter"/>
</dbReference>
<reference evidence="5" key="1">
    <citation type="journal article" date="2014" name="Int. J. Syst. Evol. Microbiol.">
        <title>Complete genome sequence of Corynebacterium casei LMG S-19264T (=DSM 44701T), isolated from a smear-ripened cheese.</title>
        <authorList>
            <consortium name="US DOE Joint Genome Institute (JGI-PGF)"/>
            <person name="Walter F."/>
            <person name="Albersmeier A."/>
            <person name="Kalinowski J."/>
            <person name="Ruckert C."/>
        </authorList>
    </citation>
    <scope>NUCLEOTIDE SEQUENCE</scope>
    <source>
        <strain evidence="5">VKM Ac-1447</strain>
    </source>
</reference>
<dbReference type="PROSITE" id="PS51409">
    <property type="entry name" value="ARGINASE_2"/>
    <property type="match status" value="1"/>
</dbReference>
<dbReference type="PRINTS" id="PR00116">
    <property type="entry name" value="ARGINASE"/>
</dbReference>
<dbReference type="CDD" id="cd09999">
    <property type="entry name" value="Arginase-like_1"/>
    <property type="match status" value="1"/>
</dbReference>
<comment type="similarity">
    <text evidence="4">Belongs to the arginase family.</text>
</comment>
<dbReference type="Proteomes" id="UP001142317">
    <property type="component" value="Unassembled WGS sequence"/>
</dbReference>
<gene>
    <name evidence="5" type="primary">rocF</name>
    <name evidence="5" type="ORF">GCM10017586_02040</name>
</gene>
<dbReference type="EMBL" id="BSEO01000001">
    <property type="protein sequence ID" value="GLJ78522.1"/>
    <property type="molecule type" value="Genomic_DNA"/>
</dbReference>
<dbReference type="InterPro" id="IPR023696">
    <property type="entry name" value="Ureohydrolase_dom_sf"/>
</dbReference>
<proteinExistence type="inferred from homology"/>
<dbReference type="AlphaFoldDB" id="A0A9W6HER5"/>
<name>A0A9W6HER5_9MICO</name>
<evidence type="ECO:0000256" key="4">
    <source>
        <dbReference type="PROSITE-ProRule" id="PRU00742"/>
    </source>
</evidence>
<keyword evidence="2" id="KW-0378">Hydrolase</keyword>
<sequence length="280" mass="28200">MTRFIVVPQWQGSPSARSMTLIDGAEAIAGDLPRSATVRVDVPVEAGEALDTGIRRFSSLQRTRDLIAAALTGSTDSPSAAAAPASPAVVIGGDCGVAVPAVAHAASAHPDLAVVWFDAHADLHTPASSPSGAFAGMALQAVFGRGPLTTDAAVPADRVVLAGAREFDAAETDLVDEVKLRTLRVDDLADPAALADAVAATGARSVYVHVDLDVLDPSAITGVGAPVPFGLDVPTLTAAIGALRERMPLVGASISGFAPAHPDAAVDDMGSVLRIIGAVA</sequence>
<evidence type="ECO:0000256" key="3">
    <source>
        <dbReference type="ARBA" id="ARBA00023211"/>
    </source>
</evidence>
<dbReference type="GO" id="GO:0004053">
    <property type="term" value="F:arginase activity"/>
    <property type="evidence" value="ECO:0007669"/>
    <property type="project" value="TreeGrafter"/>
</dbReference>
<accession>A0A9W6HER5</accession>
<evidence type="ECO:0000313" key="6">
    <source>
        <dbReference type="Proteomes" id="UP001142317"/>
    </source>
</evidence>
<evidence type="ECO:0000256" key="2">
    <source>
        <dbReference type="ARBA" id="ARBA00022801"/>
    </source>
</evidence>
<dbReference type="SUPFAM" id="SSF52768">
    <property type="entry name" value="Arginase/deacetylase"/>
    <property type="match status" value="1"/>
</dbReference>
<dbReference type="Pfam" id="PF00491">
    <property type="entry name" value="Arginase"/>
    <property type="match status" value="1"/>
</dbReference>
<keyword evidence="6" id="KW-1185">Reference proteome</keyword>
<evidence type="ECO:0000313" key="5">
    <source>
        <dbReference type="EMBL" id="GLJ78522.1"/>
    </source>
</evidence>
<organism evidence="5 6">
    <name type="scientific">Microbacterium imperiale</name>
    <dbReference type="NCBI Taxonomy" id="33884"/>
    <lineage>
        <taxon>Bacteria</taxon>
        <taxon>Bacillati</taxon>
        <taxon>Actinomycetota</taxon>
        <taxon>Actinomycetes</taxon>
        <taxon>Micrococcales</taxon>
        <taxon>Microbacteriaceae</taxon>
        <taxon>Microbacterium</taxon>
    </lineage>
</organism>
<dbReference type="GO" id="GO:0005829">
    <property type="term" value="C:cytosol"/>
    <property type="evidence" value="ECO:0007669"/>
    <property type="project" value="TreeGrafter"/>
</dbReference>
<protein>
    <submittedName>
        <fullName evidence="5">Arginase</fullName>
    </submittedName>
</protein>